<comment type="similarity">
    <text evidence="2 4">Belongs to the bacterial solute-binding protein 3 family.</text>
</comment>
<reference evidence="8" key="1">
    <citation type="journal article" date="2019" name="Int. J. Syst. Evol. Microbiol.">
        <title>The Global Catalogue of Microorganisms (GCM) 10K type strain sequencing project: providing services to taxonomists for standard genome sequencing and annotation.</title>
        <authorList>
            <consortium name="The Broad Institute Genomics Platform"/>
            <consortium name="The Broad Institute Genome Sequencing Center for Infectious Disease"/>
            <person name="Wu L."/>
            <person name="Ma J."/>
        </authorList>
    </citation>
    <scope>NUCLEOTIDE SEQUENCE [LARGE SCALE GENOMIC DNA]</scope>
    <source>
        <strain evidence="8">CCUG 49560</strain>
    </source>
</reference>
<dbReference type="InterPro" id="IPR001638">
    <property type="entry name" value="Solute-binding_3/MltF_N"/>
</dbReference>
<dbReference type="Gene3D" id="3.40.190.10">
    <property type="entry name" value="Periplasmic binding protein-like II"/>
    <property type="match status" value="2"/>
</dbReference>
<evidence type="ECO:0000256" key="4">
    <source>
        <dbReference type="RuleBase" id="RU003744"/>
    </source>
</evidence>
<evidence type="ECO:0000256" key="1">
    <source>
        <dbReference type="ARBA" id="ARBA00004196"/>
    </source>
</evidence>
<dbReference type="EMBL" id="JBHSFN010000007">
    <property type="protein sequence ID" value="MFC4587009.1"/>
    <property type="molecule type" value="Genomic_DNA"/>
</dbReference>
<comment type="caution">
    <text evidence="7">The sequence shown here is derived from an EMBL/GenBank/DDBJ whole genome shotgun (WGS) entry which is preliminary data.</text>
</comment>
<dbReference type="Proteomes" id="UP001595891">
    <property type="component" value="Unassembled WGS sequence"/>
</dbReference>
<accession>A0ABV9EFU3</accession>
<dbReference type="SUPFAM" id="SSF53850">
    <property type="entry name" value="Periplasmic binding protein-like II"/>
    <property type="match status" value="1"/>
</dbReference>
<dbReference type="InterPro" id="IPR018313">
    <property type="entry name" value="SBP_3_CS"/>
</dbReference>
<dbReference type="PANTHER" id="PTHR35936:SF17">
    <property type="entry name" value="ARGININE-BINDING EXTRACELLULAR PROTEIN ARTP"/>
    <property type="match status" value="1"/>
</dbReference>
<evidence type="ECO:0000259" key="6">
    <source>
        <dbReference type="SMART" id="SM00079"/>
    </source>
</evidence>
<dbReference type="SMART" id="SM00062">
    <property type="entry name" value="PBPb"/>
    <property type="match status" value="1"/>
</dbReference>
<name>A0ABV9EFU3_9ACTN</name>
<dbReference type="CDD" id="cd13690">
    <property type="entry name" value="PBP2_GluB"/>
    <property type="match status" value="1"/>
</dbReference>
<evidence type="ECO:0000256" key="3">
    <source>
        <dbReference type="ARBA" id="ARBA00022729"/>
    </source>
</evidence>
<evidence type="ECO:0000313" key="8">
    <source>
        <dbReference type="Proteomes" id="UP001595891"/>
    </source>
</evidence>
<dbReference type="PROSITE" id="PS01039">
    <property type="entry name" value="SBP_BACTERIAL_3"/>
    <property type="match status" value="1"/>
</dbReference>
<dbReference type="RefSeq" id="WP_262846971.1">
    <property type="nucleotide sequence ID" value="NZ_JANZYP010000055.1"/>
</dbReference>
<keyword evidence="8" id="KW-1185">Reference proteome</keyword>
<dbReference type="SMART" id="SM00079">
    <property type="entry name" value="PBPe"/>
    <property type="match status" value="1"/>
</dbReference>
<gene>
    <name evidence="7" type="ORF">ACFO8L_13035</name>
</gene>
<dbReference type="InterPro" id="IPR001320">
    <property type="entry name" value="Iontro_rcpt_C"/>
</dbReference>
<evidence type="ECO:0000313" key="7">
    <source>
        <dbReference type="EMBL" id="MFC4587009.1"/>
    </source>
</evidence>
<dbReference type="Pfam" id="PF00497">
    <property type="entry name" value="SBP_bac_3"/>
    <property type="match status" value="1"/>
</dbReference>
<protein>
    <submittedName>
        <fullName evidence="7">Glutamate ABC transporter substrate-binding protein</fullName>
    </submittedName>
</protein>
<feature type="domain" description="Solute-binding protein family 3/N-terminal" evidence="5">
    <location>
        <begin position="48"/>
        <end position="269"/>
    </location>
</feature>
<proteinExistence type="inferred from homology"/>
<dbReference type="PANTHER" id="PTHR35936">
    <property type="entry name" value="MEMBRANE-BOUND LYTIC MUREIN TRANSGLYCOSYLASE F"/>
    <property type="match status" value="1"/>
</dbReference>
<evidence type="ECO:0000256" key="2">
    <source>
        <dbReference type="ARBA" id="ARBA00010333"/>
    </source>
</evidence>
<keyword evidence="3" id="KW-0732">Signal</keyword>
<evidence type="ECO:0000259" key="5">
    <source>
        <dbReference type="SMART" id="SM00062"/>
    </source>
</evidence>
<comment type="subcellular location">
    <subcellularLocation>
        <location evidence="1">Cell envelope</location>
    </subcellularLocation>
</comment>
<organism evidence="7 8">
    <name type="scientific">Sphaerisporangium corydalis</name>
    <dbReference type="NCBI Taxonomy" id="1441875"/>
    <lineage>
        <taxon>Bacteria</taxon>
        <taxon>Bacillati</taxon>
        <taxon>Actinomycetota</taxon>
        <taxon>Actinomycetes</taxon>
        <taxon>Streptosporangiales</taxon>
        <taxon>Streptosporangiaceae</taxon>
        <taxon>Sphaerisporangium</taxon>
    </lineage>
</organism>
<feature type="domain" description="Ionotropic glutamate receptor C-terminal" evidence="6">
    <location>
        <begin position="48"/>
        <end position="268"/>
    </location>
</feature>
<sequence>MRGDHGFGAVRTAARLTAFMTRVAVALAVLLAPACGATGPDSVAGKGTLVVGVRPDLPGLGLRLPDGTFEGFDVDVAAYLAAKLGAKVRYVAVLAADREAVLLDGRADLVLATYSITQERKKRVSFAGPYHVSYQDIMVRSGQKGIGNVRDLAGRRICAVAGSNAAERVVEERGVAAELVPATDYDQCLALLKDGALDAITTNDVILAGLAHRAGGGLRLVNARFNEQRTGVGIRKGDLDGCEALNRAITDLYQDGTAARLLHKWFDGTGLDLTSIHIPRFEGCE</sequence>